<feature type="transmembrane region" description="Helical" evidence="6">
    <location>
        <begin position="121"/>
        <end position="141"/>
    </location>
</feature>
<dbReference type="InterPro" id="IPR012551">
    <property type="entry name" value="DUF1707_SHOCT-like"/>
</dbReference>
<dbReference type="EMBL" id="AP028056">
    <property type="protein sequence ID" value="BEH03412.1"/>
    <property type="molecule type" value="Genomic_DNA"/>
</dbReference>
<comment type="subcellular location">
    <subcellularLocation>
        <location evidence="1">Membrane</location>
        <topology evidence="1">Multi-pass membrane protein</topology>
    </subcellularLocation>
</comment>
<name>A0AAN0KBH3_9ACTN</name>
<dbReference type="Pfam" id="PF09685">
    <property type="entry name" value="MamF_MmsF"/>
    <property type="match status" value="1"/>
</dbReference>
<feature type="transmembrane region" description="Helical" evidence="6">
    <location>
        <begin position="162"/>
        <end position="189"/>
    </location>
</feature>
<feature type="region of interest" description="Disordered" evidence="5">
    <location>
        <begin position="14"/>
        <end position="37"/>
    </location>
</feature>
<accession>A0AAN0KBH3</accession>
<evidence type="ECO:0000256" key="1">
    <source>
        <dbReference type="ARBA" id="ARBA00004141"/>
    </source>
</evidence>
<keyword evidence="3 6" id="KW-1133">Transmembrane helix</keyword>
<evidence type="ECO:0000313" key="8">
    <source>
        <dbReference type="EMBL" id="BEH03412.1"/>
    </source>
</evidence>
<keyword evidence="9" id="KW-1185">Reference proteome</keyword>
<evidence type="ECO:0000256" key="3">
    <source>
        <dbReference type="ARBA" id="ARBA00022989"/>
    </source>
</evidence>
<dbReference type="Proteomes" id="UP001431656">
    <property type="component" value="Chromosome"/>
</dbReference>
<keyword evidence="2 6" id="KW-0812">Transmembrane</keyword>
<dbReference type="KEGG" id="broo:brsh051_26930"/>
<sequence length="226" mass="24344">MRHRGIMTYDQWPLLNNNEPTASATGPQITPDDPINETQRGDAERILHQAYRDGRISATDFEARFTRAMNAQRLGQLYTAIENIPAPVKQSLVAVNQQYRAYTGQRPNVGVPVIPGSDSGVAMLAHLSGLVTWIIGPAIIYGSSRPGTVLRREAAKAFNYQLVAAGVFIAGAIVFGVVGAGGLVTFLWLGWLGLTIAGAVKAARGEDWVNPLSKAVKIRPLPTDGR</sequence>
<dbReference type="AlphaFoldDB" id="A0AAN0KBH3"/>
<protein>
    <recommendedName>
        <fullName evidence="7">DUF1707 domain-containing protein</fullName>
    </recommendedName>
</protein>
<proteinExistence type="predicted"/>
<evidence type="ECO:0000256" key="2">
    <source>
        <dbReference type="ARBA" id="ARBA00022692"/>
    </source>
</evidence>
<evidence type="ECO:0000259" key="7">
    <source>
        <dbReference type="Pfam" id="PF08044"/>
    </source>
</evidence>
<feature type="domain" description="DUF1707" evidence="7">
    <location>
        <begin position="36"/>
        <end position="81"/>
    </location>
</feature>
<evidence type="ECO:0000256" key="6">
    <source>
        <dbReference type="SAM" id="Phobius"/>
    </source>
</evidence>
<gene>
    <name evidence="8" type="ORF">brsh051_26930</name>
</gene>
<evidence type="ECO:0000313" key="9">
    <source>
        <dbReference type="Proteomes" id="UP001431656"/>
    </source>
</evidence>
<dbReference type="InterPro" id="IPR019109">
    <property type="entry name" value="MamF_MmsF"/>
</dbReference>
<evidence type="ECO:0000256" key="4">
    <source>
        <dbReference type="ARBA" id="ARBA00023136"/>
    </source>
</evidence>
<evidence type="ECO:0000256" key="5">
    <source>
        <dbReference type="SAM" id="MobiDB-lite"/>
    </source>
</evidence>
<keyword evidence="4 6" id="KW-0472">Membrane</keyword>
<dbReference type="Pfam" id="PF08044">
    <property type="entry name" value="DUF1707"/>
    <property type="match status" value="1"/>
</dbReference>
<feature type="compositionally biased region" description="Polar residues" evidence="5">
    <location>
        <begin position="14"/>
        <end position="28"/>
    </location>
</feature>
<organism evidence="8 9">
    <name type="scientific">Brooklawnia propionicigenes</name>
    <dbReference type="NCBI Taxonomy" id="3041175"/>
    <lineage>
        <taxon>Bacteria</taxon>
        <taxon>Bacillati</taxon>
        <taxon>Actinomycetota</taxon>
        <taxon>Actinomycetes</taxon>
        <taxon>Propionibacteriales</taxon>
        <taxon>Propionibacteriaceae</taxon>
        <taxon>Brooklawnia</taxon>
    </lineage>
</organism>
<reference evidence="8" key="1">
    <citation type="journal article" date="2024" name="Int. J. Syst. Evol. Microbiol.">
        <title>Brooklawnia propionicigenes sp. nov., a facultatively anaerobic, propionate-producing bacterium isolated from a methanogenic reactor treating waste from cattle farms.</title>
        <authorList>
            <person name="Akita Y."/>
            <person name="Ueki A."/>
            <person name="Tonouchi A."/>
            <person name="Sugawara Y."/>
            <person name="Honma S."/>
            <person name="Kaku N."/>
            <person name="Ueki K."/>
        </authorList>
    </citation>
    <scope>NUCLEOTIDE SEQUENCE</scope>
    <source>
        <strain evidence="8">SH051</strain>
    </source>
</reference>